<accession>A0A6A6RFI8</accession>
<evidence type="ECO:0000313" key="3">
    <source>
        <dbReference type="Proteomes" id="UP000799750"/>
    </source>
</evidence>
<dbReference type="AlphaFoldDB" id="A0A6A6RFI8"/>
<dbReference type="PANTHER" id="PTHR33112:SF16">
    <property type="entry name" value="HETEROKARYON INCOMPATIBILITY DOMAIN-CONTAINING PROTEIN"/>
    <property type="match status" value="1"/>
</dbReference>
<feature type="domain" description="Heterokaryon incompatibility" evidence="1">
    <location>
        <begin position="8"/>
        <end position="131"/>
    </location>
</feature>
<dbReference type="EMBL" id="MU004181">
    <property type="protein sequence ID" value="KAF2502227.1"/>
    <property type="molecule type" value="Genomic_DNA"/>
</dbReference>
<name>A0A6A6RFI8_9PEZI</name>
<dbReference type="PANTHER" id="PTHR33112">
    <property type="entry name" value="DOMAIN PROTEIN, PUTATIVE-RELATED"/>
    <property type="match status" value="1"/>
</dbReference>
<sequence length="430" mass="49415">MRRAIPFHDLPRNFQDALIVTRAFNIRYIWIDSLCIVQDSSNDWHTQSARMGPVYSQALFVLAAAAGQNCYSGFLNGGNRDPGVAIDSRNESIDNSFFVRRYPWVFDTYGGHCRFTKERTALSTRGWAFQEEMLARRLLAYSDEEMSWMCLETAFCECKSTPNTLNSVDSKRFINSTIKDNTTFSSIWIALVQEFSRRELSFPSDRLPAFSGIAERVQSPTTGQYLAGIWSSYLFHGLAWAAGSKTPNRRYLRRKQNTESRRQPDGYAPSWSWASITGLVTFWSLTARYEPDWDISTKEVLFEPDQLNPYGTPKAASLKVTGRLREVELSAYLEDQWFLNGEDLIAMADVWHDGYNPMNQPYYFLPFFHYEEDKLPETVSMKPRGYGVGLILQRISEADTSYERVACVQLDKGKYADYKEACKETAFTFV</sequence>
<evidence type="ECO:0000259" key="1">
    <source>
        <dbReference type="Pfam" id="PF06985"/>
    </source>
</evidence>
<keyword evidence="3" id="KW-1185">Reference proteome</keyword>
<proteinExistence type="predicted"/>
<gene>
    <name evidence="2" type="ORF">BU16DRAFT_576269</name>
</gene>
<dbReference type="Proteomes" id="UP000799750">
    <property type="component" value="Unassembled WGS sequence"/>
</dbReference>
<organism evidence="2 3">
    <name type="scientific">Lophium mytilinum</name>
    <dbReference type="NCBI Taxonomy" id="390894"/>
    <lineage>
        <taxon>Eukaryota</taxon>
        <taxon>Fungi</taxon>
        <taxon>Dikarya</taxon>
        <taxon>Ascomycota</taxon>
        <taxon>Pezizomycotina</taxon>
        <taxon>Dothideomycetes</taxon>
        <taxon>Pleosporomycetidae</taxon>
        <taxon>Mytilinidiales</taxon>
        <taxon>Mytilinidiaceae</taxon>
        <taxon>Lophium</taxon>
    </lineage>
</organism>
<dbReference type="InterPro" id="IPR010730">
    <property type="entry name" value="HET"/>
</dbReference>
<reference evidence="2" key="1">
    <citation type="journal article" date="2020" name="Stud. Mycol.">
        <title>101 Dothideomycetes genomes: a test case for predicting lifestyles and emergence of pathogens.</title>
        <authorList>
            <person name="Haridas S."/>
            <person name="Albert R."/>
            <person name="Binder M."/>
            <person name="Bloem J."/>
            <person name="Labutti K."/>
            <person name="Salamov A."/>
            <person name="Andreopoulos B."/>
            <person name="Baker S."/>
            <person name="Barry K."/>
            <person name="Bills G."/>
            <person name="Bluhm B."/>
            <person name="Cannon C."/>
            <person name="Castanera R."/>
            <person name="Culley D."/>
            <person name="Daum C."/>
            <person name="Ezra D."/>
            <person name="Gonzalez J."/>
            <person name="Henrissat B."/>
            <person name="Kuo A."/>
            <person name="Liang C."/>
            <person name="Lipzen A."/>
            <person name="Lutzoni F."/>
            <person name="Magnuson J."/>
            <person name="Mondo S."/>
            <person name="Nolan M."/>
            <person name="Ohm R."/>
            <person name="Pangilinan J."/>
            <person name="Park H.-J."/>
            <person name="Ramirez L."/>
            <person name="Alfaro M."/>
            <person name="Sun H."/>
            <person name="Tritt A."/>
            <person name="Yoshinaga Y."/>
            <person name="Zwiers L.-H."/>
            <person name="Turgeon B."/>
            <person name="Goodwin S."/>
            <person name="Spatafora J."/>
            <person name="Crous P."/>
            <person name="Grigoriev I."/>
        </authorList>
    </citation>
    <scope>NUCLEOTIDE SEQUENCE</scope>
    <source>
        <strain evidence="2">CBS 269.34</strain>
    </source>
</reference>
<evidence type="ECO:0000313" key="2">
    <source>
        <dbReference type="EMBL" id="KAF2502227.1"/>
    </source>
</evidence>
<protein>
    <submittedName>
        <fullName evidence="2">HET-domain-containing protein</fullName>
    </submittedName>
</protein>
<dbReference type="OrthoDB" id="3830909at2759"/>
<dbReference type="Pfam" id="PF06985">
    <property type="entry name" value="HET"/>
    <property type="match status" value="1"/>
</dbReference>